<name>A0A9P4U4I2_9PEZI</name>
<keyword evidence="2" id="KW-0677">Repeat</keyword>
<accession>A0A9P4U4I2</accession>
<dbReference type="AlphaFoldDB" id="A0A9P4U4I2"/>
<feature type="zinc finger region" description="C3H1-type" evidence="5">
    <location>
        <begin position="77"/>
        <end position="99"/>
    </location>
</feature>
<dbReference type="Gene3D" id="4.10.1000.10">
    <property type="entry name" value="Zinc finger, CCCH-type"/>
    <property type="match status" value="1"/>
</dbReference>
<feature type="zinc finger region" description="C3H1-type" evidence="5">
    <location>
        <begin position="46"/>
        <end position="73"/>
    </location>
</feature>
<dbReference type="SUPFAM" id="SSF90229">
    <property type="entry name" value="CCCH zinc finger"/>
    <property type="match status" value="1"/>
</dbReference>
<keyword evidence="3 5" id="KW-0863">Zinc-finger</keyword>
<organism evidence="8 9">
    <name type="scientific">Tothia fuscella</name>
    <dbReference type="NCBI Taxonomy" id="1048955"/>
    <lineage>
        <taxon>Eukaryota</taxon>
        <taxon>Fungi</taxon>
        <taxon>Dikarya</taxon>
        <taxon>Ascomycota</taxon>
        <taxon>Pezizomycotina</taxon>
        <taxon>Dothideomycetes</taxon>
        <taxon>Pleosporomycetidae</taxon>
        <taxon>Venturiales</taxon>
        <taxon>Cylindrosympodiaceae</taxon>
        <taxon>Tothia</taxon>
    </lineage>
</organism>
<evidence type="ECO:0000256" key="4">
    <source>
        <dbReference type="ARBA" id="ARBA00022833"/>
    </source>
</evidence>
<comment type="caution">
    <text evidence="8">The sequence shown here is derived from an EMBL/GenBank/DDBJ whole genome shotgun (WGS) entry which is preliminary data.</text>
</comment>
<feature type="domain" description="C3H1-type" evidence="7">
    <location>
        <begin position="77"/>
        <end position="99"/>
    </location>
</feature>
<evidence type="ECO:0000256" key="5">
    <source>
        <dbReference type="PROSITE-ProRule" id="PRU00723"/>
    </source>
</evidence>
<dbReference type="InterPro" id="IPR000571">
    <property type="entry name" value="Znf_CCCH"/>
</dbReference>
<protein>
    <recommendedName>
        <fullName evidence="7">C3H1-type domain-containing protein</fullName>
    </recommendedName>
</protein>
<evidence type="ECO:0000313" key="8">
    <source>
        <dbReference type="EMBL" id="KAF2435997.1"/>
    </source>
</evidence>
<feature type="compositionally biased region" description="Acidic residues" evidence="6">
    <location>
        <begin position="518"/>
        <end position="530"/>
    </location>
</feature>
<feature type="compositionally biased region" description="Polar residues" evidence="6">
    <location>
        <begin position="490"/>
        <end position="499"/>
    </location>
</feature>
<proteinExistence type="predicted"/>
<gene>
    <name evidence="8" type="ORF">EJ08DRAFT_667416</name>
</gene>
<dbReference type="SMART" id="SM00356">
    <property type="entry name" value="ZnF_C3H1"/>
    <property type="match status" value="2"/>
</dbReference>
<dbReference type="PANTHER" id="PTHR11224">
    <property type="entry name" value="MAKORIN-RELATED"/>
    <property type="match status" value="1"/>
</dbReference>
<keyword evidence="4 5" id="KW-0862">Zinc</keyword>
<reference evidence="8" key="1">
    <citation type="journal article" date="2020" name="Stud. Mycol.">
        <title>101 Dothideomycetes genomes: a test case for predicting lifestyles and emergence of pathogens.</title>
        <authorList>
            <person name="Haridas S."/>
            <person name="Albert R."/>
            <person name="Binder M."/>
            <person name="Bloem J."/>
            <person name="Labutti K."/>
            <person name="Salamov A."/>
            <person name="Andreopoulos B."/>
            <person name="Baker S."/>
            <person name="Barry K."/>
            <person name="Bills G."/>
            <person name="Bluhm B."/>
            <person name="Cannon C."/>
            <person name="Castanera R."/>
            <person name="Culley D."/>
            <person name="Daum C."/>
            <person name="Ezra D."/>
            <person name="Gonzalez J."/>
            <person name="Henrissat B."/>
            <person name="Kuo A."/>
            <person name="Liang C."/>
            <person name="Lipzen A."/>
            <person name="Lutzoni F."/>
            <person name="Magnuson J."/>
            <person name="Mondo S."/>
            <person name="Nolan M."/>
            <person name="Ohm R."/>
            <person name="Pangilinan J."/>
            <person name="Park H.-J."/>
            <person name="Ramirez L."/>
            <person name="Alfaro M."/>
            <person name="Sun H."/>
            <person name="Tritt A."/>
            <person name="Yoshinaga Y."/>
            <person name="Zwiers L.-H."/>
            <person name="Turgeon B."/>
            <person name="Goodwin S."/>
            <person name="Spatafora J."/>
            <person name="Crous P."/>
            <person name="Grigoriev I."/>
        </authorList>
    </citation>
    <scope>NUCLEOTIDE SEQUENCE</scope>
    <source>
        <strain evidence="8">CBS 130266</strain>
    </source>
</reference>
<keyword evidence="1 5" id="KW-0479">Metal-binding</keyword>
<evidence type="ECO:0000256" key="6">
    <source>
        <dbReference type="SAM" id="MobiDB-lite"/>
    </source>
</evidence>
<evidence type="ECO:0000256" key="3">
    <source>
        <dbReference type="ARBA" id="ARBA00022771"/>
    </source>
</evidence>
<feature type="domain" description="C3H1-type" evidence="7">
    <location>
        <begin position="46"/>
        <end position="73"/>
    </location>
</feature>
<evidence type="ECO:0000259" key="7">
    <source>
        <dbReference type="PROSITE" id="PS50103"/>
    </source>
</evidence>
<dbReference type="InterPro" id="IPR045072">
    <property type="entry name" value="MKRN-like"/>
</dbReference>
<evidence type="ECO:0000313" key="9">
    <source>
        <dbReference type="Proteomes" id="UP000800235"/>
    </source>
</evidence>
<feature type="region of interest" description="Disordered" evidence="6">
    <location>
        <begin position="427"/>
        <end position="576"/>
    </location>
</feature>
<dbReference type="GO" id="GO:0000209">
    <property type="term" value="P:protein polyubiquitination"/>
    <property type="evidence" value="ECO:0007669"/>
    <property type="project" value="InterPro"/>
</dbReference>
<dbReference type="GO" id="GO:0008270">
    <property type="term" value="F:zinc ion binding"/>
    <property type="evidence" value="ECO:0007669"/>
    <property type="project" value="UniProtKB-KW"/>
</dbReference>
<evidence type="ECO:0000256" key="2">
    <source>
        <dbReference type="ARBA" id="ARBA00022737"/>
    </source>
</evidence>
<dbReference type="Proteomes" id="UP000800235">
    <property type="component" value="Unassembled WGS sequence"/>
</dbReference>
<dbReference type="InterPro" id="IPR041367">
    <property type="entry name" value="Znf-CCCH_4"/>
</dbReference>
<dbReference type="OrthoDB" id="411372at2759"/>
<evidence type="ECO:0000256" key="1">
    <source>
        <dbReference type="ARBA" id="ARBA00022723"/>
    </source>
</evidence>
<dbReference type="InterPro" id="IPR036855">
    <property type="entry name" value="Znf_CCCH_sf"/>
</dbReference>
<dbReference type="EMBL" id="MU007011">
    <property type="protein sequence ID" value="KAF2435997.1"/>
    <property type="molecule type" value="Genomic_DNA"/>
</dbReference>
<dbReference type="Pfam" id="PF00642">
    <property type="entry name" value="zf-CCCH"/>
    <property type="match status" value="1"/>
</dbReference>
<feature type="region of interest" description="Disordered" evidence="6">
    <location>
        <begin position="1"/>
        <end position="50"/>
    </location>
</feature>
<keyword evidence="9" id="KW-1185">Reference proteome</keyword>
<dbReference type="GO" id="GO:0061630">
    <property type="term" value="F:ubiquitin protein ligase activity"/>
    <property type="evidence" value="ECO:0007669"/>
    <property type="project" value="InterPro"/>
</dbReference>
<feature type="compositionally biased region" description="Polar residues" evidence="6">
    <location>
        <begin position="444"/>
        <end position="469"/>
    </location>
</feature>
<dbReference type="PROSITE" id="PS50103">
    <property type="entry name" value="ZF_C3H1"/>
    <property type="match status" value="2"/>
</dbReference>
<sequence>MNNGQQQDHNMRGPVQVPRGPMGNGQQQQQQQQGFNGARSPPNGKNTSHVPCKFFRQGTCQAGKACPFLHSAESMAPCKYFQKGNCKFGMKCANEHITADGRRINKPGNHAIQQAHFNLGGRVMPSQGPQPGSSLLSMQQDHLSQPQPIPGPGPIDYMNSDMWRNPPYDIPTIDTTFSSHPGSNYGSPPNDGRFPMSPTQKGLEIRDAPLPASFDSQGISVFARTGPMAASVPSRFGLDSSPSSSLPNRTFESSALRNLHTSAFGDDIRNSSLASSPPVEEPIGRRIMHSERFSRQPKMISASVGAQPPLALTDEWDENFAFEEDLVPTSLHDLLTPQERMRRSSRSNAEEETHFNHRQALSGLGSPADSNSKVGSPSTASPSRFNAFFGARAQQEEASKALNLPGASAFGHVGSTLRNSSLHVGASPSLRANSRPVSGDVSPFVSSPPRQSTMGMISQQLQRTRLSSRPSDENPGTPASLQHPGVARVTSGSSITSNGPGRLDRAVSSNSVGRDKIDEEPELFSMDDEETSKRSSGAWAHGSPFSIGKASPRLGPIGGQRSSGIAGKENGWANGT</sequence>
<dbReference type="Pfam" id="PF18044">
    <property type="entry name" value="zf-CCCH_4"/>
    <property type="match status" value="1"/>
</dbReference>
<feature type="compositionally biased region" description="Polar residues" evidence="6">
    <location>
        <begin position="368"/>
        <end position="380"/>
    </location>
</feature>
<dbReference type="PANTHER" id="PTHR11224:SF10">
    <property type="entry name" value="IP09428P-RELATED"/>
    <property type="match status" value="1"/>
</dbReference>
<feature type="region of interest" description="Disordered" evidence="6">
    <location>
        <begin position="333"/>
        <end position="380"/>
    </location>
</feature>